<dbReference type="InterPro" id="IPR036366">
    <property type="entry name" value="PGBDSf"/>
</dbReference>
<dbReference type="InterPro" id="IPR036365">
    <property type="entry name" value="PGBD-like_sf"/>
</dbReference>
<reference evidence="3 4" key="1">
    <citation type="journal article" date="2004" name="Proc. Natl. Acad. Sci. U.S.A.">
        <title>The louse-borne human pathogen Bartonella quintana is a genomic derivative of the zoonotic agent Bartonella henselae.</title>
        <authorList>
            <person name="Alsmark U.C.M."/>
            <person name="Frank A.C."/>
            <person name="Karlberg E.O."/>
            <person name="Legault B.-A."/>
            <person name="Ardell D.H."/>
            <person name="Canbaeck B."/>
            <person name="Eriksson A.-S."/>
            <person name="Naeslund A.K."/>
            <person name="Handley S.A."/>
            <person name="Huvet M."/>
            <person name="La Scola B."/>
            <person name="Holmberg M."/>
            <person name="Andersson S.G.E."/>
        </authorList>
    </citation>
    <scope>NUCLEOTIDE SEQUENCE [LARGE SCALE GENOMIC DNA]</scope>
    <source>
        <strain evidence="4">ATCC 49882 / DSM 28221 / CCUG 30454 / Houston 1</strain>
    </source>
</reference>
<evidence type="ECO:0000259" key="2">
    <source>
        <dbReference type="Pfam" id="PF01471"/>
    </source>
</evidence>
<feature type="transmembrane region" description="Helical" evidence="1">
    <location>
        <begin position="49"/>
        <end position="71"/>
    </location>
</feature>
<evidence type="ECO:0000313" key="4">
    <source>
        <dbReference type="Proteomes" id="UP000000421"/>
    </source>
</evidence>
<proteinExistence type="predicted"/>
<dbReference type="AlphaFoldDB" id="A0A0H3LW26"/>
<dbReference type="Proteomes" id="UP000000421">
    <property type="component" value="Chromosome"/>
</dbReference>
<dbReference type="GeneID" id="92985116"/>
<dbReference type="PaxDb" id="283166-BH04580"/>
<feature type="transmembrane region" description="Helical" evidence="1">
    <location>
        <begin position="21"/>
        <end position="37"/>
    </location>
</feature>
<sequence>MIKKRNSRRQKIKKSRIQRSIIITFFLINIRFIFFIIKKSYLYTQKNTLFFVGFIIFIVSFGFFSFNALFLQMKTHQNVFTQMKFMSGANTNIEKNSALFLKEEKFQSNRHVTSLLPPNYLKKNSSSHSASQSILEMQKKLAKLGLYDGSLDGLEGPKTRRAIALWKQQTAEEMQNRILQKNTKDEIAILIKQSEMEMINEKTKTKDLPRSTEPVLEPTIADIIEVQKALRIFGNQEVIVTGVEDQKTVEALKQFQKMFDLPITGKINHTVLVKMHEIGLLN</sequence>
<dbReference type="OrthoDB" id="9816507at2"/>
<feature type="domain" description="Peptidoglycan binding-like" evidence="2">
    <location>
        <begin position="221"/>
        <end position="275"/>
    </location>
</feature>
<name>A0A0H3LW26_BARHE</name>
<evidence type="ECO:0000313" key="3">
    <source>
        <dbReference type="EMBL" id="CAF27267.1"/>
    </source>
</evidence>
<accession>A0A0K8IZ57</accession>
<dbReference type="Gene3D" id="1.10.101.10">
    <property type="entry name" value="PGBD-like superfamily/PGBD"/>
    <property type="match status" value="1"/>
</dbReference>
<dbReference type="SUPFAM" id="SSF47090">
    <property type="entry name" value="PGBD-like"/>
    <property type="match status" value="2"/>
</dbReference>
<protein>
    <recommendedName>
        <fullName evidence="2">Peptidoglycan binding-like domain-containing protein</fullName>
    </recommendedName>
</protein>
<evidence type="ECO:0000256" key="1">
    <source>
        <dbReference type="SAM" id="Phobius"/>
    </source>
</evidence>
<dbReference type="Pfam" id="PF01471">
    <property type="entry name" value="PG_binding_1"/>
    <property type="match status" value="1"/>
</dbReference>
<dbReference type="InterPro" id="IPR002477">
    <property type="entry name" value="Peptidoglycan-bd-like"/>
</dbReference>
<dbReference type="RefSeq" id="WP_011180391.1">
    <property type="nucleotide sequence ID" value="NC_005956.1"/>
</dbReference>
<dbReference type="eggNOG" id="COG3409">
    <property type="taxonomic scope" value="Bacteria"/>
</dbReference>
<accession>A0A0H3LW26</accession>
<organism evidence="3 4">
    <name type="scientific">Bartonella henselae (strain ATCC 49882 / DSM 28221 / CCUG 30454 / Houston 1)</name>
    <name type="common">Rochalimaea henselae</name>
    <dbReference type="NCBI Taxonomy" id="283166"/>
    <lineage>
        <taxon>Bacteria</taxon>
        <taxon>Pseudomonadati</taxon>
        <taxon>Pseudomonadota</taxon>
        <taxon>Alphaproteobacteria</taxon>
        <taxon>Hyphomicrobiales</taxon>
        <taxon>Bartonellaceae</taxon>
        <taxon>Bartonella</taxon>
    </lineage>
</organism>
<dbReference type="EnsemblBacteria" id="CAF27267">
    <property type="protein sequence ID" value="CAF27267"/>
    <property type="gene ID" value="BH04580"/>
</dbReference>
<keyword evidence="1" id="KW-0812">Transmembrane</keyword>
<dbReference type="EMBL" id="BX897699">
    <property type="protein sequence ID" value="CAF27267.1"/>
    <property type="molecule type" value="Genomic_DNA"/>
</dbReference>
<keyword evidence="4" id="KW-1185">Reference proteome</keyword>
<keyword evidence="1" id="KW-1133">Transmembrane helix</keyword>
<keyword evidence="1" id="KW-0472">Membrane</keyword>
<gene>
    <name evidence="3" type="ordered locus">BH04580</name>
</gene>
<dbReference type="KEGG" id="bhe:BH04580"/>